<keyword evidence="2" id="KW-0456">Lyase</keyword>
<dbReference type="Pfam" id="PF07286">
    <property type="entry name" value="D-Glu_cyclase"/>
    <property type="match status" value="1"/>
</dbReference>
<reference evidence="3 4" key="1">
    <citation type="journal article" date="2013" name="Genome Biol. Evol.">
        <title>Genomes of Stigonematalean cyanobacteria (subsection V) and the evolution of oxygenic photosynthesis from prokaryotes to plastids.</title>
        <authorList>
            <person name="Dagan T."/>
            <person name="Roettger M."/>
            <person name="Stucken K."/>
            <person name="Landan G."/>
            <person name="Koch R."/>
            <person name="Major P."/>
            <person name="Gould S.B."/>
            <person name="Goremykin V.V."/>
            <person name="Rippka R."/>
            <person name="Tandeau de Marsac N."/>
            <person name="Gugger M."/>
            <person name="Lockhart P.J."/>
            <person name="Allen J.F."/>
            <person name="Brune I."/>
            <person name="Maus I."/>
            <person name="Puhler A."/>
            <person name="Martin W.F."/>
        </authorList>
    </citation>
    <scope>NUCLEOTIDE SEQUENCE [LARGE SCALE GENOMIC DNA]</scope>
    <source>
        <strain evidence="3 4">PCC 7110</strain>
    </source>
</reference>
<dbReference type="NCBIfam" id="NF003969">
    <property type="entry name" value="PRK05463.1"/>
    <property type="match status" value="1"/>
</dbReference>
<evidence type="ECO:0000256" key="1">
    <source>
        <dbReference type="ARBA" id="ARBA00007896"/>
    </source>
</evidence>
<keyword evidence="4" id="KW-1185">Reference proteome</keyword>
<accession>A0A139WZG4</accession>
<evidence type="ECO:0000313" key="3">
    <source>
        <dbReference type="EMBL" id="KYC37841.1"/>
    </source>
</evidence>
<comment type="similarity">
    <text evidence="1">Belongs to the D-glutamate cyclase family.</text>
</comment>
<dbReference type="Gene3D" id="3.40.1640.10">
    <property type="entry name" value="PSTPO5379-like"/>
    <property type="match status" value="1"/>
</dbReference>
<dbReference type="SUPFAM" id="SSF160920">
    <property type="entry name" value="PSTPO5379-like"/>
    <property type="match status" value="1"/>
</dbReference>
<evidence type="ECO:0000256" key="2">
    <source>
        <dbReference type="ARBA" id="ARBA00023239"/>
    </source>
</evidence>
<dbReference type="RefSeq" id="WP_017743173.1">
    <property type="nucleotide sequence ID" value="NZ_KQ976354.1"/>
</dbReference>
<evidence type="ECO:0000313" key="4">
    <source>
        <dbReference type="Proteomes" id="UP000076925"/>
    </source>
</evidence>
<dbReference type="AlphaFoldDB" id="A0A139WZG4"/>
<dbReference type="PANTHER" id="PTHR32022">
    <property type="entry name" value="D-GLUTAMATE CYCLASE, MITOCHONDRIAL"/>
    <property type="match status" value="1"/>
</dbReference>
<dbReference type="InterPro" id="IPR009906">
    <property type="entry name" value="D-Glu_cyclase"/>
</dbReference>
<gene>
    <name evidence="3" type="ORF">WA1_04860</name>
</gene>
<dbReference type="PIRSF" id="PIRSF029755">
    <property type="entry name" value="UCP029755"/>
    <property type="match status" value="1"/>
</dbReference>
<comment type="caution">
    <text evidence="3">The sequence shown here is derived from an EMBL/GenBank/DDBJ whole genome shotgun (WGS) entry which is preliminary data.</text>
</comment>
<organism evidence="3 4">
    <name type="scientific">Scytonema hofmannii PCC 7110</name>
    <dbReference type="NCBI Taxonomy" id="128403"/>
    <lineage>
        <taxon>Bacteria</taxon>
        <taxon>Bacillati</taxon>
        <taxon>Cyanobacteriota</taxon>
        <taxon>Cyanophyceae</taxon>
        <taxon>Nostocales</taxon>
        <taxon>Scytonemataceae</taxon>
        <taxon>Scytonema</taxon>
    </lineage>
</organism>
<dbReference type="STRING" id="128403.WA1_04860"/>
<dbReference type="HAMAP" id="MF_01830">
    <property type="entry name" value="Hydro_lyase"/>
    <property type="match status" value="1"/>
</dbReference>
<evidence type="ECO:0008006" key="5">
    <source>
        <dbReference type="Google" id="ProtNLM"/>
    </source>
</evidence>
<dbReference type="OrthoDB" id="149585at2"/>
<name>A0A139WZG4_9CYAN</name>
<proteinExistence type="inferred from homology"/>
<dbReference type="FunFam" id="3.30.2040.10:FF:000001">
    <property type="entry name" value="D-glutamate cyclase, mitochondrial"/>
    <property type="match status" value="1"/>
</dbReference>
<dbReference type="Gene3D" id="3.30.2040.10">
    <property type="entry name" value="PSTPO5379-like domain"/>
    <property type="match status" value="1"/>
</dbReference>
<dbReference type="EMBL" id="ANNX02000045">
    <property type="protein sequence ID" value="KYC37841.1"/>
    <property type="molecule type" value="Genomic_DNA"/>
</dbReference>
<protein>
    <recommendedName>
        <fullName evidence="5">Hydro-lyase</fullName>
    </recommendedName>
</protein>
<dbReference type="PANTHER" id="PTHR32022:SF10">
    <property type="entry name" value="D-GLUTAMATE CYCLASE, MITOCHONDRIAL"/>
    <property type="match status" value="1"/>
</dbReference>
<dbReference type="InterPro" id="IPR016938">
    <property type="entry name" value="UPF0317"/>
</dbReference>
<dbReference type="Proteomes" id="UP000076925">
    <property type="component" value="Unassembled WGS sequence"/>
</dbReference>
<dbReference type="GO" id="GO:0016829">
    <property type="term" value="F:lyase activity"/>
    <property type="evidence" value="ECO:0007669"/>
    <property type="project" value="UniProtKB-KW"/>
</dbReference>
<sequence length="260" mass="28790">MSISALPSQIRQQCRTGELKAPTPGLALGYVQANLVVLPYDLAFEFLLFCQRNPKPCPILDVTEVGNPEPKLIAPGADIRTDLPRYRVFRQGQLVEETTDIRPFWKDDLVAFLIGCSFSFENAMLNAGLSVRHIEEGKNVPMYKTSIQCIPSRTFSSPLVVSMRPLPAHHVVRSVEVTSRYYKAHGSPVHIGNPEVIGIEDLGSPDYGSAVTLRDNEVPVFWACGVTTQTAILQAKPEFAITHAPGHMFVSDLKDEELFI</sequence>
<dbReference type="InterPro" id="IPR038021">
    <property type="entry name" value="Putative_hydro-lyase"/>
</dbReference>